<dbReference type="EMBL" id="MSDQ01000020">
    <property type="protein sequence ID" value="OLO11711.1"/>
    <property type="molecule type" value="Genomic_DNA"/>
</dbReference>
<gene>
    <name evidence="7" type="ORF">BTW10_08770</name>
</gene>
<comment type="caution">
    <text evidence="7">The sequence shown here is derived from an EMBL/GenBank/DDBJ whole genome shotgun (WGS) entry which is preliminary data.</text>
</comment>
<feature type="transmembrane region" description="Helical" evidence="6">
    <location>
        <begin position="139"/>
        <end position="166"/>
    </location>
</feature>
<comment type="similarity">
    <text evidence="2">Belongs to the autoinducer-2 exporter (AI-2E) (TC 2.A.86) family.</text>
</comment>
<dbReference type="GO" id="GO:0016020">
    <property type="term" value="C:membrane"/>
    <property type="evidence" value="ECO:0007669"/>
    <property type="project" value="UniProtKB-SubCell"/>
</dbReference>
<evidence type="ECO:0000256" key="4">
    <source>
        <dbReference type="ARBA" id="ARBA00022989"/>
    </source>
</evidence>
<evidence type="ECO:0000313" key="7">
    <source>
        <dbReference type="EMBL" id="OLO11711.1"/>
    </source>
</evidence>
<keyword evidence="5 6" id="KW-0472">Membrane</keyword>
<protein>
    <submittedName>
        <fullName evidence="7">AI-2E family transporter</fullName>
    </submittedName>
</protein>
<feature type="transmembrane region" description="Helical" evidence="6">
    <location>
        <begin position="200"/>
        <end position="222"/>
    </location>
</feature>
<feature type="transmembrane region" description="Helical" evidence="6">
    <location>
        <begin position="12"/>
        <end position="30"/>
    </location>
</feature>
<comment type="subcellular location">
    <subcellularLocation>
        <location evidence="1">Membrane</location>
        <topology evidence="1">Multi-pass membrane protein</topology>
    </subcellularLocation>
</comment>
<dbReference type="PANTHER" id="PTHR21716">
    <property type="entry name" value="TRANSMEMBRANE PROTEIN"/>
    <property type="match status" value="1"/>
</dbReference>
<evidence type="ECO:0000256" key="5">
    <source>
        <dbReference type="ARBA" id="ARBA00023136"/>
    </source>
</evidence>
<keyword evidence="4 6" id="KW-1133">Transmembrane helix</keyword>
<dbReference type="STRING" id="223900.GCA_000821045_01515"/>
<evidence type="ECO:0000256" key="2">
    <source>
        <dbReference type="ARBA" id="ARBA00009773"/>
    </source>
</evidence>
<dbReference type="RefSeq" id="WP_075369079.1">
    <property type="nucleotide sequence ID" value="NZ_MSDQ01000020.1"/>
</dbReference>
<keyword evidence="8" id="KW-1185">Reference proteome</keyword>
<dbReference type="Pfam" id="PF01594">
    <property type="entry name" value="AI-2E_transport"/>
    <property type="match status" value="1"/>
</dbReference>
<organism evidence="7 8">
    <name type="scientific">Chromohalobacter japonicus</name>
    <dbReference type="NCBI Taxonomy" id="223900"/>
    <lineage>
        <taxon>Bacteria</taxon>
        <taxon>Pseudomonadati</taxon>
        <taxon>Pseudomonadota</taxon>
        <taxon>Gammaproteobacteria</taxon>
        <taxon>Oceanospirillales</taxon>
        <taxon>Halomonadaceae</taxon>
        <taxon>Chromohalobacter</taxon>
    </lineage>
</organism>
<sequence>MSPGQDPGSQNLPLNLMLTLASLVIIVGGMQAGADLLIPILLSLFIAVICTSPVHWLHERGLGMRLSVLVTLLILGVLVTLLGALLGNSFTTFMDALPKLQEQLQEHYLTVLRWLAGQGISIDPKGVSELLDASRATDWVPVFLGSVGNLLSQSVVIMLLVIFMLFETLEFRNKVSQALLNPAPSLQRFTEFSRNLKRYLAIKTVISLVTGVLVWGTCMLIGVDFALLWGTLAFCLNYIPNIGSALAAVPAVLLTLAMPEGGPFKAMLLAGAYLAINFLMGNIIEPRVMGRTMGLSTLVAFLSLVVWGWIFGPVGMLLSVPLTMTLKIALDSHPETRWLAKLLSPSERVRRRRAEMIPPEPPPE</sequence>
<keyword evidence="3 6" id="KW-0812">Transmembrane</keyword>
<evidence type="ECO:0000313" key="8">
    <source>
        <dbReference type="Proteomes" id="UP000186806"/>
    </source>
</evidence>
<feature type="transmembrane region" description="Helical" evidence="6">
    <location>
        <begin position="266"/>
        <end position="284"/>
    </location>
</feature>
<accession>A0A1Q8TDF1</accession>
<proteinExistence type="inferred from homology"/>
<name>A0A1Q8TDF1_9GAMM</name>
<dbReference type="AlphaFoldDB" id="A0A1Q8TDF1"/>
<evidence type="ECO:0000256" key="3">
    <source>
        <dbReference type="ARBA" id="ARBA00022692"/>
    </source>
</evidence>
<feature type="transmembrane region" description="Helical" evidence="6">
    <location>
        <begin position="228"/>
        <end position="254"/>
    </location>
</feature>
<evidence type="ECO:0000256" key="1">
    <source>
        <dbReference type="ARBA" id="ARBA00004141"/>
    </source>
</evidence>
<feature type="transmembrane region" description="Helical" evidence="6">
    <location>
        <begin position="66"/>
        <end position="87"/>
    </location>
</feature>
<feature type="transmembrane region" description="Helical" evidence="6">
    <location>
        <begin position="296"/>
        <end position="318"/>
    </location>
</feature>
<dbReference type="PANTHER" id="PTHR21716:SF64">
    <property type="entry name" value="AI-2 TRANSPORT PROTEIN TQSA"/>
    <property type="match status" value="1"/>
</dbReference>
<dbReference type="Proteomes" id="UP000186806">
    <property type="component" value="Unassembled WGS sequence"/>
</dbReference>
<reference evidence="7 8" key="1">
    <citation type="submission" date="2016-12" db="EMBL/GenBank/DDBJ databases">
        <title>Draft genome sequences of strains Salinicola socius SMB35, Salinicola sp. MH3R3-1 and Chromohalobacter sp. SMB17 from the Verkhnekamsk potash mining region of Russia.</title>
        <authorList>
            <person name="Mavrodi D.V."/>
            <person name="Olsson B.E."/>
            <person name="Korsakova E.S."/>
            <person name="Pyankova A."/>
            <person name="Mavrodi O.V."/>
            <person name="Plotnikova E.G."/>
        </authorList>
    </citation>
    <scope>NUCLEOTIDE SEQUENCE [LARGE SCALE GENOMIC DNA]</scope>
    <source>
        <strain evidence="7 8">SMB17</strain>
    </source>
</reference>
<dbReference type="InterPro" id="IPR002549">
    <property type="entry name" value="AI-2E-like"/>
</dbReference>
<evidence type="ECO:0000256" key="6">
    <source>
        <dbReference type="SAM" id="Phobius"/>
    </source>
</evidence>
<feature type="transmembrane region" description="Helical" evidence="6">
    <location>
        <begin position="36"/>
        <end position="54"/>
    </location>
</feature>
<dbReference type="GO" id="GO:0055085">
    <property type="term" value="P:transmembrane transport"/>
    <property type="evidence" value="ECO:0007669"/>
    <property type="project" value="TreeGrafter"/>
</dbReference>